<name>A0A6G7ZR66_9SPHN</name>
<dbReference type="AlphaFoldDB" id="A0A6G7ZR66"/>
<evidence type="ECO:0000313" key="1">
    <source>
        <dbReference type="EMBL" id="QIL03400.1"/>
    </source>
</evidence>
<proteinExistence type="predicted"/>
<keyword evidence="2" id="KW-1185">Reference proteome</keyword>
<reference evidence="1 2" key="1">
    <citation type="submission" date="2020-03" db="EMBL/GenBank/DDBJ databases">
        <title>Sphingomonas sp. nov., isolated from fish.</title>
        <authorList>
            <person name="Hyun D.-W."/>
            <person name="Bae J.-W."/>
        </authorList>
    </citation>
    <scope>NUCLEOTIDE SEQUENCE [LARGE SCALE GENOMIC DNA]</scope>
    <source>
        <strain evidence="1 2">HDW15C</strain>
    </source>
</reference>
<sequence length="417" mass="43792">MLAAGACVCARPVAAQTTVAYAPVGGGTSKPVGQHPVDPGYTPEDIAKDAKFDLREGRFYNKPGATRAQYNTDWQECRLIARGSRTPAGMVPYVYNPAVISPLAAGAGGFLGGMIASAIIEGQQRSANRKSCLLIRGWRMVKASRGLSQAAIGMTDAQADAYFNSVLGAQHVDGEITERTTFSIDPSLLGDTAGPLSGPEALFAGKKVDPATPIDLLPGEGTIVLATRRSHPTGAGRSVRLTLARYDRSVGDLVYQPRDWKKKGDRTTYTQEMVSGDRRAGLEVQMLKLTAGDYVLNGSEIGGAQVVSSNCFGAPVFHLDPGEVLYIGDFVPVAAARGPDGKKVTGLGYVSRLEDSRRILARAQPTLAAALKPAKLENRATYACSAVNMDRWDIPGAETASAPVPAAGAVVSATPSS</sequence>
<organism evidence="1 2">
    <name type="scientific">Sphingomonas sinipercae</name>
    <dbReference type="NCBI Taxonomy" id="2714944"/>
    <lineage>
        <taxon>Bacteria</taxon>
        <taxon>Pseudomonadati</taxon>
        <taxon>Pseudomonadota</taxon>
        <taxon>Alphaproteobacteria</taxon>
        <taxon>Sphingomonadales</taxon>
        <taxon>Sphingomonadaceae</taxon>
        <taxon>Sphingomonas</taxon>
    </lineage>
</organism>
<protein>
    <submittedName>
        <fullName evidence="1">Uncharacterized protein</fullName>
    </submittedName>
</protein>
<dbReference type="EMBL" id="CP049871">
    <property type="protein sequence ID" value="QIL03400.1"/>
    <property type="molecule type" value="Genomic_DNA"/>
</dbReference>
<dbReference type="Proteomes" id="UP000502502">
    <property type="component" value="Chromosome"/>
</dbReference>
<gene>
    <name evidence="1" type="ORF">G7078_10040</name>
</gene>
<accession>A0A6G7ZR66</accession>
<evidence type="ECO:0000313" key="2">
    <source>
        <dbReference type="Proteomes" id="UP000502502"/>
    </source>
</evidence>
<dbReference type="KEGG" id="ssin:G7078_10040"/>